<dbReference type="KEGG" id="nsn:EXE58_15030"/>
<keyword evidence="1" id="KW-1133">Transmembrane helix</keyword>
<dbReference type="OrthoDB" id="9811974at2"/>
<dbReference type="Proteomes" id="UP000294853">
    <property type="component" value="Chromosome"/>
</dbReference>
<evidence type="ECO:0000256" key="1">
    <source>
        <dbReference type="SAM" id="Phobius"/>
    </source>
</evidence>
<gene>
    <name evidence="2" type="ORF">EXE58_15030</name>
</gene>
<feature type="transmembrane region" description="Helical" evidence="1">
    <location>
        <begin position="128"/>
        <end position="150"/>
    </location>
</feature>
<evidence type="ECO:0008006" key="4">
    <source>
        <dbReference type="Google" id="ProtNLM"/>
    </source>
</evidence>
<feature type="transmembrane region" description="Helical" evidence="1">
    <location>
        <begin position="275"/>
        <end position="296"/>
    </location>
</feature>
<feature type="transmembrane region" description="Helical" evidence="1">
    <location>
        <begin position="241"/>
        <end position="263"/>
    </location>
</feature>
<name>A0A4P7IH88_9ACTN</name>
<dbReference type="EMBL" id="CP038436">
    <property type="protein sequence ID" value="QBX56645.1"/>
    <property type="molecule type" value="Genomic_DNA"/>
</dbReference>
<evidence type="ECO:0000313" key="3">
    <source>
        <dbReference type="Proteomes" id="UP000294853"/>
    </source>
</evidence>
<sequence>MHGEAAVSTRRAPAPRALLALPAAVAMVAGVDAGLTLLGVWSPVPSGRLGEAHGLLMVLGFVGTLIALERAVALRRPWGYLSPTLLGAGALALLVPGLDRWAPTLLAGGALSLCAVYVPLWRRQRDDAVLVSALGAVLALGATLLVAGGADVALTLPWLAGFLILTIGGERLELARLAMPPSAGPTLVLSAMAITLAVPAATMWPRAGGAVLGLAVLALAWWLASYDVARRTVRSTGLPRFAAACMLAGQAWLAVAGGVWLVVGHPADGPAYDAVVHAVFLGFAISMIMAHAPSILPAVTRVPLPYRSAMWVPWLLLQSSLVLRLWGGDALGSDLAREVGGAGNAAALLLFFAVAISSAALGPPRPPAVQSPREKEAAR</sequence>
<feature type="transmembrane region" description="Helical" evidence="1">
    <location>
        <begin position="156"/>
        <end position="174"/>
    </location>
</feature>
<feature type="transmembrane region" description="Helical" evidence="1">
    <location>
        <begin position="18"/>
        <end position="41"/>
    </location>
</feature>
<feature type="transmembrane region" description="Helical" evidence="1">
    <location>
        <begin position="78"/>
        <end position="95"/>
    </location>
</feature>
<feature type="transmembrane region" description="Helical" evidence="1">
    <location>
        <begin position="186"/>
        <end position="204"/>
    </location>
</feature>
<protein>
    <recommendedName>
        <fullName evidence="4">NnrS family protein</fullName>
    </recommendedName>
</protein>
<feature type="transmembrane region" description="Helical" evidence="1">
    <location>
        <begin position="53"/>
        <end position="71"/>
    </location>
</feature>
<accession>A0A4P7IH88</accession>
<keyword evidence="1" id="KW-0472">Membrane</keyword>
<keyword evidence="3" id="KW-1185">Reference proteome</keyword>
<evidence type="ECO:0000313" key="2">
    <source>
        <dbReference type="EMBL" id="QBX56645.1"/>
    </source>
</evidence>
<proteinExistence type="predicted"/>
<keyword evidence="1" id="KW-0812">Transmembrane</keyword>
<feature type="transmembrane region" description="Helical" evidence="1">
    <location>
        <begin position="210"/>
        <end position="229"/>
    </location>
</feature>
<organism evidence="2 3">
    <name type="scientific">Nocardioides seonyuensis</name>
    <dbReference type="NCBI Taxonomy" id="2518371"/>
    <lineage>
        <taxon>Bacteria</taxon>
        <taxon>Bacillati</taxon>
        <taxon>Actinomycetota</taxon>
        <taxon>Actinomycetes</taxon>
        <taxon>Propionibacteriales</taxon>
        <taxon>Nocardioidaceae</taxon>
        <taxon>Nocardioides</taxon>
    </lineage>
</organism>
<feature type="transmembrane region" description="Helical" evidence="1">
    <location>
        <begin position="101"/>
        <end position="121"/>
    </location>
</feature>
<reference evidence="2 3" key="1">
    <citation type="submission" date="2019-03" db="EMBL/GenBank/DDBJ databases">
        <title>Three New Species of Nocardioides, Nocardioides euryhalodurans sp. nov., Nocardioides seonyuensis sp. nov. and Nocardioides eburneoflavus sp. nov. Iolated from Soil.</title>
        <authorList>
            <person name="Roh S.G."/>
            <person name="Lee C."/>
            <person name="Kim M.-K."/>
            <person name="Kim S.B."/>
        </authorList>
    </citation>
    <scope>NUCLEOTIDE SEQUENCE [LARGE SCALE GENOMIC DNA]</scope>
    <source>
        <strain evidence="2 3">MMS17-SY207-3</strain>
    </source>
</reference>
<dbReference type="AlphaFoldDB" id="A0A4P7IH88"/>
<feature type="transmembrane region" description="Helical" evidence="1">
    <location>
        <begin position="339"/>
        <end position="361"/>
    </location>
</feature>